<proteinExistence type="predicted"/>
<protein>
    <submittedName>
        <fullName evidence="2">Uncharacterized protein</fullName>
    </submittedName>
</protein>
<feature type="transmembrane region" description="Helical" evidence="1">
    <location>
        <begin position="88"/>
        <end position="107"/>
    </location>
</feature>
<accession>A0A931ASV5</accession>
<organism evidence="2 3">
    <name type="scientific">Halonatronomonas betaini</name>
    <dbReference type="NCBI Taxonomy" id="2778430"/>
    <lineage>
        <taxon>Bacteria</taxon>
        <taxon>Bacillati</taxon>
        <taxon>Bacillota</taxon>
        <taxon>Clostridia</taxon>
        <taxon>Halanaerobiales</taxon>
        <taxon>Halarsenatibacteraceae</taxon>
        <taxon>Halonatronomonas</taxon>
    </lineage>
</organism>
<keyword evidence="1" id="KW-1133">Transmembrane helix</keyword>
<evidence type="ECO:0000313" key="3">
    <source>
        <dbReference type="Proteomes" id="UP000621436"/>
    </source>
</evidence>
<gene>
    <name evidence="2" type="ORF">I0Q91_02100</name>
</gene>
<dbReference type="RefSeq" id="WP_270452545.1">
    <property type="nucleotide sequence ID" value="NZ_JADPIE010000001.1"/>
</dbReference>
<dbReference type="EMBL" id="JADPIE010000001">
    <property type="protein sequence ID" value="MBF8435860.1"/>
    <property type="molecule type" value="Genomic_DNA"/>
</dbReference>
<dbReference type="Proteomes" id="UP000621436">
    <property type="component" value="Unassembled WGS sequence"/>
</dbReference>
<feature type="transmembrane region" description="Helical" evidence="1">
    <location>
        <begin position="113"/>
        <end position="132"/>
    </location>
</feature>
<feature type="transmembrane region" description="Helical" evidence="1">
    <location>
        <begin position="58"/>
        <end position="76"/>
    </location>
</feature>
<keyword evidence="1" id="KW-0812">Transmembrane</keyword>
<name>A0A931ASV5_9FIRM</name>
<evidence type="ECO:0000256" key="1">
    <source>
        <dbReference type="SAM" id="Phobius"/>
    </source>
</evidence>
<comment type="caution">
    <text evidence="2">The sequence shown here is derived from an EMBL/GenBank/DDBJ whole genome shotgun (WGS) entry which is preliminary data.</text>
</comment>
<dbReference type="AlphaFoldDB" id="A0A931ASV5"/>
<evidence type="ECO:0000313" key="2">
    <source>
        <dbReference type="EMBL" id="MBF8435860.1"/>
    </source>
</evidence>
<keyword evidence="3" id="KW-1185">Reference proteome</keyword>
<keyword evidence="1" id="KW-0472">Membrane</keyword>
<reference evidence="2" key="1">
    <citation type="submission" date="2020-11" db="EMBL/GenBank/DDBJ databases">
        <title>Halonatronomonas betainensis gen. nov., sp. nov. a novel haloalkaliphilic representative of the family Halanaerobiacae capable of betaine degradation.</title>
        <authorList>
            <person name="Boltyanskaya Y."/>
            <person name="Kevbrin V."/>
            <person name="Detkova E."/>
            <person name="Grouzdev D.S."/>
            <person name="Koziaeva V."/>
            <person name="Zhilina T."/>
        </authorList>
    </citation>
    <scope>NUCLEOTIDE SEQUENCE</scope>
    <source>
        <strain evidence="2">Z-7014</strain>
    </source>
</reference>
<feature type="transmembrane region" description="Helical" evidence="1">
    <location>
        <begin position="21"/>
        <end position="46"/>
    </location>
</feature>
<sequence>MAGKTISRGSAEEVLGARQTLTITALVEGIYFGLGFMLIPSVLVNLISTVEATTIELFLFRSIGVMALALAIGCWLSREGTEEQVKTMSAIMSIAKIGSTVVIIAMMLSVDTFLALGWITPVLTGFLAIINFRQYLSVRKENI</sequence>